<dbReference type="GO" id="GO:0005886">
    <property type="term" value="C:plasma membrane"/>
    <property type="evidence" value="ECO:0007669"/>
    <property type="project" value="UniProtKB-SubCell"/>
</dbReference>
<comment type="subcellular location">
    <subcellularLocation>
        <location evidence="2">Cell membrane</location>
        <topology evidence="2">Multi-pass membrane protein</topology>
    </subcellularLocation>
</comment>
<keyword evidence="6 14" id="KW-0597">Phosphoprotein</keyword>
<dbReference type="CDD" id="cd00082">
    <property type="entry name" value="HisKA"/>
    <property type="match status" value="1"/>
</dbReference>
<keyword evidence="5" id="KW-1003">Cell membrane</keyword>
<dbReference type="InterPro" id="IPR011006">
    <property type="entry name" value="CheY-like_superfamily"/>
</dbReference>
<keyword evidence="11" id="KW-0902">Two-component regulatory system</keyword>
<dbReference type="Gene3D" id="3.30.565.10">
    <property type="entry name" value="Histidine kinase-like ATPase, C-terminal domain"/>
    <property type="match status" value="1"/>
</dbReference>
<evidence type="ECO:0000256" key="9">
    <source>
        <dbReference type="ARBA" id="ARBA00022777"/>
    </source>
</evidence>
<dbReference type="PROSITE" id="PS50110">
    <property type="entry name" value="RESPONSE_REGULATORY"/>
    <property type="match status" value="3"/>
</dbReference>
<dbReference type="InterPro" id="IPR003018">
    <property type="entry name" value="GAF"/>
</dbReference>
<evidence type="ECO:0000313" key="21">
    <source>
        <dbReference type="Proteomes" id="UP000076796"/>
    </source>
</evidence>
<evidence type="ECO:0000259" key="17">
    <source>
        <dbReference type="PROSITE" id="PS50109"/>
    </source>
</evidence>
<dbReference type="Pfam" id="PF00512">
    <property type="entry name" value="HisKA"/>
    <property type="match status" value="1"/>
</dbReference>
<sequence length="1226" mass="137757">MDAGEREVKNVLHNMRLTIGSKIVLGYLIIVIFLGASIFVLSDRISSLEKEIDFIVEHDIEVHNLTNQIEKHVLDMETGQRGFALTGDDRYLIPYTDGQANWQKDFSNLHELIADNPDQQNRLEEIKANIEEWIDTAGESVVAMKKANDNEGVLQFFMEDPGKKIVDQMRSQLADFRSTEKSLTQKRVDELDQKNADFKNVLYIVLALVIVLSITVGVVISKSIVNTIREVVHAISDIASSEGNLRSKRIVVRTKDEVRDLGEATNRLLENHERQSWLQTSIGDVAISYQGISHINPLAEAFITKMAHLVSASYGVFYLRKGDKLHKTASFAASGTDIGASIFNMGEGMVGQCAVEKRTIVMEAIPDDHVKITTGLGQSAPRSILIFPVEYEGELEGVIELASLEAFTPIQLKLVDQARSTLGIAMNNVLAQMEVKRLLEESQAMSEELQVQTEELKAQSDELLSQQDEMKASNEALKQSEERLQLQQEELEKNNMELSNRTEQVEAHMRKIEEIKDEIEKQNFMLEKQASDLQSASKYKSEFLANMSHELRTPLNSLLILSEILMGNKEGNLNEKQVDFARTIHSSGNDLLHLIDDILDLSKVEAGQMKVELEPVILEEIKETLQRSFEPLAAKKGIEFHIEMEQGLPHSLHTDVQRVQQILKNLLSNAFKFTNQGSVTLQVIRTNHQQPFSEMSQGGWTAFSVTDTGIGISMDKKDVIFQAFQQADGSTSRKYGGTGLGLTISRELAGLIGGYIDFKSQEGTGSTFTLYVPETPVLPEASGIQEAAAAHEAVIPGVSSSSSSSEEVLATDIELSDPDLLTVSEMEDDREHIKPGDRILLIIEDDIHFAKILLDIVRAHKFKGIVALKGDRGLALAHAYKPDAIMLDIQLPVIDGWTILERLKQQPDLRHIPVHVISVVDEPQQGLSMGAMAYLKKPANKNQIEGALAHIETFVDRDLKRLLIVEDDVILRSSMVELIGHDDVIITAVSTGAEALRELGREHFDCMVLDLGLADITGFELLDRIRQTKHLQQLPIIIYTGKELDMKEEIELKKYAESIIIKNVKSQERLFDETALFLHRVEANLPEDRRNLLRKLYNNEDAFEGKRILLVEDDIRNIFSLVSVLESYKLNVVFTENGREALEMLQKDHNFDLVLMDIMMPEMDGYETMKAIREIPQFDKLPIIALTAKAMKEDRQRCIDAGASDYITKPIDVEKLLSLLKVWLYT</sequence>
<evidence type="ECO:0000256" key="7">
    <source>
        <dbReference type="ARBA" id="ARBA00022679"/>
    </source>
</evidence>
<dbReference type="EC" id="2.7.13.3" evidence="4"/>
<dbReference type="FunFam" id="3.30.565.10:FF:000010">
    <property type="entry name" value="Sensor histidine kinase RcsC"/>
    <property type="match status" value="1"/>
</dbReference>
<dbReference type="Gene3D" id="1.10.287.130">
    <property type="match status" value="1"/>
</dbReference>
<dbReference type="InterPro" id="IPR001789">
    <property type="entry name" value="Sig_transdc_resp-reg_receiver"/>
</dbReference>
<dbReference type="Pfam" id="PF05227">
    <property type="entry name" value="CHASE3"/>
    <property type="match status" value="1"/>
</dbReference>
<dbReference type="Gene3D" id="3.40.50.2300">
    <property type="match status" value="3"/>
</dbReference>
<keyword evidence="9" id="KW-0418">Kinase</keyword>
<dbReference type="Gene3D" id="6.10.340.10">
    <property type="match status" value="1"/>
</dbReference>
<feature type="domain" description="Histidine kinase" evidence="17">
    <location>
        <begin position="546"/>
        <end position="776"/>
    </location>
</feature>
<dbReference type="CDD" id="cd16922">
    <property type="entry name" value="HATPase_EvgS-ArcB-TorS-like"/>
    <property type="match status" value="1"/>
</dbReference>
<keyword evidence="21" id="KW-1185">Reference proteome</keyword>
<evidence type="ECO:0000256" key="5">
    <source>
        <dbReference type="ARBA" id="ARBA00022475"/>
    </source>
</evidence>
<keyword evidence="15" id="KW-0175">Coiled coil</keyword>
<evidence type="ECO:0000256" key="4">
    <source>
        <dbReference type="ARBA" id="ARBA00012438"/>
    </source>
</evidence>
<dbReference type="InterPro" id="IPR036890">
    <property type="entry name" value="HATPase_C_sf"/>
</dbReference>
<gene>
    <name evidence="20" type="ORF">AWU65_22105</name>
</gene>
<feature type="domain" description="Response regulatory" evidence="18">
    <location>
        <begin position="961"/>
        <end position="1077"/>
    </location>
</feature>
<dbReference type="Gene3D" id="3.30.450.40">
    <property type="match status" value="1"/>
</dbReference>
<feature type="transmembrane region" description="Helical" evidence="16">
    <location>
        <begin position="201"/>
        <end position="220"/>
    </location>
</feature>
<feature type="modified residue" description="4-aspartylphosphate" evidence="14">
    <location>
        <position position="1157"/>
    </location>
</feature>
<feature type="domain" description="Response regulatory" evidence="18">
    <location>
        <begin position="1107"/>
        <end position="1224"/>
    </location>
</feature>
<comment type="catalytic activity">
    <reaction evidence="1">
        <text>ATP + protein L-histidine = ADP + protein N-phospho-L-histidine.</text>
        <dbReference type="EC" id="2.7.13.3"/>
    </reaction>
</comment>
<protein>
    <recommendedName>
        <fullName evidence="13">Circadian input-output histidine kinase CikA</fullName>
        <ecNumber evidence="4">2.7.13.3</ecNumber>
    </recommendedName>
</protein>
<dbReference type="SMART" id="SM00448">
    <property type="entry name" value="REC"/>
    <property type="match status" value="3"/>
</dbReference>
<dbReference type="Pfam" id="PF02518">
    <property type="entry name" value="HATPase_c"/>
    <property type="match status" value="1"/>
</dbReference>
<evidence type="ECO:0000256" key="13">
    <source>
        <dbReference type="ARBA" id="ARBA00074306"/>
    </source>
</evidence>
<evidence type="ECO:0000259" key="18">
    <source>
        <dbReference type="PROSITE" id="PS50110"/>
    </source>
</evidence>
<dbReference type="SUPFAM" id="SSF52172">
    <property type="entry name" value="CheY-like"/>
    <property type="match status" value="3"/>
</dbReference>
<dbReference type="Pfam" id="PF13185">
    <property type="entry name" value="GAF_2"/>
    <property type="match status" value="1"/>
</dbReference>
<evidence type="ECO:0000313" key="20">
    <source>
        <dbReference type="EMBL" id="KZS48434.1"/>
    </source>
</evidence>
<dbReference type="STRING" id="59843.A3958_21365"/>
<keyword evidence="8" id="KW-0547">Nucleotide-binding</keyword>
<evidence type="ECO:0000256" key="12">
    <source>
        <dbReference type="ARBA" id="ARBA00023136"/>
    </source>
</evidence>
<evidence type="ECO:0000259" key="19">
    <source>
        <dbReference type="PROSITE" id="PS50885"/>
    </source>
</evidence>
<dbReference type="InterPro" id="IPR005467">
    <property type="entry name" value="His_kinase_dom"/>
</dbReference>
<evidence type="ECO:0000256" key="10">
    <source>
        <dbReference type="ARBA" id="ARBA00022840"/>
    </source>
</evidence>
<dbReference type="InterPro" id="IPR036097">
    <property type="entry name" value="HisK_dim/P_sf"/>
</dbReference>
<comment type="similarity">
    <text evidence="3">In the N-terminal section; belongs to the phytochrome family.</text>
</comment>
<evidence type="ECO:0000256" key="2">
    <source>
        <dbReference type="ARBA" id="ARBA00004651"/>
    </source>
</evidence>
<dbReference type="SMART" id="SM00387">
    <property type="entry name" value="HATPase_c"/>
    <property type="match status" value="1"/>
</dbReference>
<evidence type="ECO:0000256" key="6">
    <source>
        <dbReference type="ARBA" id="ARBA00022553"/>
    </source>
</evidence>
<dbReference type="CDD" id="cd17546">
    <property type="entry name" value="REC_hyHK_CKI1_RcsC-like"/>
    <property type="match status" value="1"/>
</dbReference>
<keyword evidence="12 16" id="KW-0472">Membrane</keyword>
<dbReference type="InterPro" id="IPR029016">
    <property type="entry name" value="GAF-like_dom_sf"/>
</dbReference>
<dbReference type="PROSITE" id="PS50109">
    <property type="entry name" value="HIS_KIN"/>
    <property type="match status" value="1"/>
</dbReference>
<comment type="caution">
    <text evidence="20">The sequence shown here is derived from an EMBL/GenBank/DDBJ whole genome shotgun (WGS) entry which is preliminary data.</text>
</comment>
<name>A0A163LSY9_9BACL</name>
<organism evidence="20 21">
    <name type="scientific">Paenibacillus glucanolyticus</name>
    <dbReference type="NCBI Taxonomy" id="59843"/>
    <lineage>
        <taxon>Bacteria</taxon>
        <taxon>Bacillati</taxon>
        <taxon>Bacillota</taxon>
        <taxon>Bacilli</taxon>
        <taxon>Bacillales</taxon>
        <taxon>Paenibacillaceae</taxon>
        <taxon>Paenibacillus</taxon>
    </lineage>
</organism>
<evidence type="ECO:0000256" key="3">
    <source>
        <dbReference type="ARBA" id="ARBA00006402"/>
    </source>
</evidence>
<feature type="modified residue" description="4-aspartylphosphate" evidence="14">
    <location>
        <position position="888"/>
    </location>
</feature>
<feature type="modified residue" description="4-aspartylphosphate" evidence="14">
    <location>
        <position position="1010"/>
    </location>
</feature>
<proteinExistence type="inferred from homology"/>
<keyword evidence="10" id="KW-0067">ATP-binding</keyword>
<dbReference type="InterPro" id="IPR003660">
    <property type="entry name" value="HAMP_dom"/>
</dbReference>
<feature type="domain" description="Response regulatory" evidence="18">
    <location>
        <begin position="839"/>
        <end position="952"/>
    </location>
</feature>
<evidence type="ECO:0000256" key="1">
    <source>
        <dbReference type="ARBA" id="ARBA00000085"/>
    </source>
</evidence>
<feature type="coiled-coil region" evidence="15">
    <location>
        <begin position="435"/>
        <end position="536"/>
    </location>
</feature>
<evidence type="ECO:0000256" key="11">
    <source>
        <dbReference type="ARBA" id="ARBA00023012"/>
    </source>
</evidence>
<feature type="domain" description="HAMP" evidence="19">
    <location>
        <begin position="222"/>
        <end position="271"/>
    </location>
</feature>
<dbReference type="CDD" id="cd19410">
    <property type="entry name" value="HK9-like_sensor"/>
    <property type="match status" value="1"/>
</dbReference>
<keyword evidence="16" id="KW-0812">Transmembrane</keyword>
<dbReference type="PANTHER" id="PTHR45339">
    <property type="entry name" value="HYBRID SIGNAL TRANSDUCTION HISTIDINE KINASE J"/>
    <property type="match status" value="1"/>
</dbReference>
<dbReference type="SUPFAM" id="SSF55874">
    <property type="entry name" value="ATPase domain of HSP90 chaperone/DNA topoisomerase II/histidine kinase"/>
    <property type="match status" value="1"/>
</dbReference>
<dbReference type="CDD" id="cd00156">
    <property type="entry name" value="REC"/>
    <property type="match status" value="1"/>
</dbReference>
<dbReference type="InterPro" id="IPR004358">
    <property type="entry name" value="Sig_transdc_His_kin-like_C"/>
</dbReference>
<accession>A0A163LSY9</accession>
<dbReference type="AlphaFoldDB" id="A0A163LSY9"/>
<evidence type="ECO:0000256" key="16">
    <source>
        <dbReference type="SAM" id="Phobius"/>
    </source>
</evidence>
<keyword evidence="7" id="KW-0808">Transferase</keyword>
<dbReference type="InterPro" id="IPR007891">
    <property type="entry name" value="CHASE3"/>
</dbReference>
<dbReference type="InterPro" id="IPR003594">
    <property type="entry name" value="HATPase_dom"/>
</dbReference>
<evidence type="ECO:0000256" key="15">
    <source>
        <dbReference type="SAM" id="Coils"/>
    </source>
</evidence>
<dbReference type="Pfam" id="PF00072">
    <property type="entry name" value="Response_reg"/>
    <property type="match status" value="3"/>
</dbReference>
<dbReference type="PANTHER" id="PTHR45339:SF1">
    <property type="entry name" value="HYBRID SIGNAL TRANSDUCTION HISTIDINE KINASE J"/>
    <property type="match status" value="1"/>
</dbReference>
<dbReference type="EMBL" id="LWMH01000001">
    <property type="protein sequence ID" value="KZS48434.1"/>
    <property type="molecule type" value="Genomic_DNA"/>
</dbReference>
<keyword evidence="16" id="KW-1133">Transmembrane helix</keyword>
<evidence type="ECO:0000256" key="8">
    <source>
        <dbReference type="ARBA" id="ARBA00022741"/>
    </source>
</evidence>
<dbReference type="InterPro" id="IPR003661">
    <property type="entry name" value="HisK_dim/P_dom"/>
</dbReference>
<dbReference type="PRINTS" id="PR00344">
    <property type="entry name" value="BCTRLSENSOR"/>
</dbReference>
<dbReference type="GO" id="GO:0005524">
    <property type="term" value="F:ATP binding"/>
    <property type="evidence" value="ECO:0007669"/>
    <property type="project" value="UniProtKB-KW"/>
</dbReference>
<evidence type="ECO:0000256" key="14">
    <source>
        <dbReference type="PROSITE-ProRule" id="PRU00169"/>
    </source>
</evidence>
<feature type="coiled-coil region" evidence="15">
    <location>
        <begin position="109"/>
        <end position="136"/>
    </location>
</feature>
<dbReference type="Proteomes" id="UP000076796">
    <property type="component" value="Unassembled WGS sequence"/>
</dbReference>
<dbReference type="PROSITE" id="PS50885">
    <property type="entry name" value="HAMP"/>
    <property type="match status" value="1"/>
</dbReference>
<feature type="transmembrane region" description="Helical" evidence="16">
    <location>
        <begin position="23"/>
        <end position="41"/>
    </location>
</feature>
<dbReference type="SMART" id="SM00388">
    <property type="entry name" value="HisKA"/>
    <property type="match status" value="1"/>
</dbReference>
<reference evidence="20" key="1">
    <citation type="journal article" date="2016" name="Genome Announc.">
        <title>Draft genomes of two strains of Paenibacillus glucanolyticus with capability to degrade lignocellulose.</title>
        <authorList>
            <person name="Mathews S.L."/>
            <person name="Pawlak J."/>
            <person name="Grunden A.M."/>
        </authorList>
    </citation>
    <scope>NUCLEOTIDE SEQUENCE [LARGE SCALE GENOMIC DNA]</scope>
    <source>
        <strain evidence="20">SLM1</strain>
    </source>
</reference>
<dbReference type="SUPFAM" id="SSF55781">
    <property type="entry name" value="GAF domain-like"/>
    <property type="match status" value="1"/>
</dbReference>
<dbReference type="GO" id="GO:0000155">
    <property type="term" value="F:phosphorelay sensor kinase activity"/>
    <property type="evidence" value="ECO:0007669"/>
    <property type="project" value="InterPro"/>
</dbReference>
<dbReference type="SUPFAM" id="SSF47384">
    <property type="entry name" value="Homodimeric domain of signal transducing histidine kinase"/>
    <property type="match status" value="1"/>
</dbReference>